<comment type="caution">
    <text evidence="2">The sequence shown here is derived from an EMBL/GenBank/DDBJ whole genome shotgun (WGS) entry which is preliminary data.</text>
</comment>
<dbReference type="Gene3D" id="3.40.640.10">
    <property type="entry name" value="Type I PLP-dependent aspartate aminotransferase-like (Major domain)"/>
    <property type="match status" value="1"/>
</dbReference>
<dbReference type="EMBL" id="JARQWQ010000011">
    <property type="protein sequence ID" value="KAK2568882.1"/>
    <property type="molecule type" value="Genomic_DNA"/>
</dbReference>
<dbReference type="InterPro" id="IPR004839">
    <property type="entry name" value="Aminotransferase_I/II_large"/>
</dbReference>
<feature type="domain" description="Aminotransferase class I/classII large" evidence="1">
    <location>
        <begin position="18"/>
        <end position="399"/>
    </location>
</feature>
<protein>
    <submittedName>
        <fullName evidence="2">Aromatic-amino-acid aminotransferase 1</fullName>
    </submittedName>
</protein>
<dbReference type="Pfam" id="PF00155">
    <property type="entry name" value="Aminotran_1_2"/>
    <property type="match status" value="1"/>
</dbReference>
<dbReference type="InterPro" id="IPR015424">
    <property type="entry name" value="PyrdxlP-dep_Trfase"/>
</dbReference>
<reference evidence="2" key="2">
    <citation type="journal article" date="2023" name="Science">
        <title>Genomic signatures of disease resistance in endangered staghorn corals.</title>
        <authorList>
            <person name="Vollmer S.V."/>
            <person name="Selwyn J.D."/>
            <person name="Despard B.A."/>
            <person name="Roesel C.L."/>
        </authorList>
    </citation>
    <scope>NUCLEOTIDE SEQUENCE</scope>
    <source>
        <strain evidence="2">K2</strain>
    </source>
</reference>
<evidence type="ECO:0000313" key="3">
    <source>
        <dbReference type="Proteomes" id="UP001249851"/>
    </source>
</evidence>
<dbReference type="AlphaFoldDB" id="A0AAD9QWM9"/>
<dbReference type="InterPro" id="IPR015422">
    <property type="entry name" value="PyrdxlP-dep_Trfase_small"/>
</dbReference>
<dbReference type="CDD" id="cd00609">
    <property type="entry name" value="AAT_like"/>
    <property type="match status" value="1"/>
</dbReference>
<dbReference type="SUPFAM" id="SSF53383">
    <property type="entry name" value="PLP-dependent transferases"/>
    <property type="match status" value="1"/>
</dbReference>
<reference evidence="2" key="1">
    <citation type="journal article" date="2023" name="G3 (Bethesda)">
        <title>Whole genome assembly and annotation of the endangered Caribbean coral Acropora cervicornis.</title>
        <authorList>
            <person name="Selwyn J.D."/>
            <person name="Vollmer S.V."/>
        </authorList>
    </citation>
    <scope>NUCLEOTIDE SEQUENCE</scope>
    <source>
        <strain evidence="2">K2</strain>
    </source>
</reference>
<dbReference type="GO" id="GO:0047536">
    <property type="term" value="F:2-aminoadipate transaminase activity"/>
    <property type="evidence" value="ECO:0007669"/>
    <property type="project" value="TreeGrafter"/>
</dbReference>
<evidence type="ECO:0000313" key="2">
    <source>
        <dbReference type="EMBL" id="KAK2568882.1"/>
    </source>
</evidence>
<dbReference type="GO" id="GO:0030170">
    <property type="term" value="F:pyridoxal phosphate binding"/>
    <property type="evidence" value="ECO:0007669"/>
    <property type="project" value="InterPro"/>
</dbReference>
<name>A0AAD9QWM9_ACRCE</name>
<keyword evidence="3" id="KW-1185">Reference proteome</keyword>
<organism evidence="2 3">
    <name type="scientific">Acropora cervicornis</name>
    <name type="common">Staghorn coral</name>
    <dbReference type="NCBI Taxonomy" id="6130"/>
    <lineage>
        <taxon>Eukaryota</taxon>
        <taxon>Metazoa</taxon>
        <taxon>Cnidaria</taxon>
        <taxon>Anthozoa</taxon>
        <taxon>Hexacorallia</taxon>
        <taxon>Scleractinia</taxon>
        <taxon>Astrocoeniina</taxon>
        <taxon>Acroporidae</taxon>
        <taxon>Acropora</taxon>
    </lineage>
</organism>
<accession>A0AAD9QWM9</accession>
<evidence type="ECO:0000259" key="1">
    <source>
        <dbReference type="Pfam" id="PF00155"/>
    </source>
</evidence>
<dbReference type="InterPro" id="IPR015421">
    <property type="entry name" value="PyrdxlP-dep_Trfase_major"/>
</dbReference>
<dbReference type="PANTHER" id="PTHR42858:SF1">
    <property type="entry name" value="LD15494P"/>
    <property type="match status" value="1"/>
</dbReference>
<sequence>MTTLFDYLSESRKSIISLLIGTPSVDLLHKAGQLMQKASEEYHKEESFADALQYGPKSGTLVFRKELAKFLSEQYGSPVACEDLLVNAGASQGFHCIGSLLFQSGDLAFVEEPTYFIGLTAIERDFGMNVIGIPTDENGIVVDELEKLFVQHGNQMRSATERKPFSALLYCIPTFNNPTGSVLPAERCKKLIKLVRKYNVLAVCDDVYNLLSYTGDKPPFLSPPRLFTFDDKTEPDYKGNVISNGSFSKLLGPGLRLGWLEVPERVHQILETSGYVRSGGCFNHYTSCIMAKALQLNLVKEHLVFVQQIYSKRLDTLCSSLEKYMPCPFSYRKPSGGFFVWIVLPLEVDCDKLYDVCVEKYNVEFNKGSGFSAKGQLKNCMRLSFSFQDDDAIEDCVKKISLAIKEVLDAK</sequence>
<keyword evidence="2" id="KW-0032">Aminotransferase</keyword>
<dbReference type="PANTHER" id="PTHR42858">
    <property type="entry name" value="AMINOTRANSFERASE"/>
    <property type="match status" value="1"/>
</dbReference>
<dbReference type="Gene3D" id="3.90.1150.10">
    <property type="entry name" value="Aspartate Aminotransferase, domain 1"/>
    <property type="match status" value="1"/>
</dbReference>
<gene>
    <name evidence="2" type="ORF">P5673_006946</name>
</gene>
<proteinExistence type="predicted"/>
<keyword evidence="2" id="KW-0808">Transferase</keyword>
<dbReference type="Proteomes" id="UP001249851">
    <property type="component" value="Unassembled WGS sequence"/>
</dbReference>